<dbReference type="STRING" id="151549.A0A4C1X8U0"/>
<dbReference type="InterPro" id="IPR025476">
    <property type="entry name" value="Helitron_helicase-like"/>
</dbReference>
<name>A0A4C1X8U0_EUMVA</name>
<organism evidence="2 3">
    <name type="scientific">Eumeta variegata</name>
    <name type="common">Bagworm moth</name>
    <name type="synonym">Eumeta japonica</name>
    <dbReference type="NCBI Taxonomy" id="151549"/>
    <lineage>
        <taxon>Eukaryota</taxon>
        <taxon>Metazoa</taxon>
        <taxon>Ecdysozoa</taxon>
        <taxon>Arthropoda</taxon>
        <taxon>Hexapoda</taxon>
        <taxon>Insecta</taxon>
        <taxon>Pterygota</taxon>
        <taxon>Neoptera</taxon>
        <taxon>Endopterygota</taxon>
        <taxon>Lepidoptera</taxon>
        <taxon>Glossata</taxon>
        <taxon>Ditrysia</taxon>
        <taxon>Tineoidea</taxon>
        <taxon>Psychidae</taxon>
        <taxon>Oiketicinae</taxon>
        <taxon>Eumeta</taxon>
    </lineage>
</organism>
<evidence type="ECO:0000313" key="3">
    <source>
        <dbReference type="Proteomes" id="UP000299102"/>
    </source>
</evidence>
<keyword evidence="3" id="KW-1185">Reference proteome</keyword>
<sequence length="198" mass="22897">MVRGFRQKIQSLMNYIVKHRVFGDTRFWMYSIEWKKRDPPHAYILIWLVERIQPNQIDDIICAEILDHEADPDLFDVVVTNMIHGPCGAINPKPPCMFDGKCSKRYPRTLTAETVTGNNGSDMTVFSIQTSNTNDEIARCQVGRYVNCNEAIWHIYTFPIHECHPIVVHLVVHLENGQRVYFTTSDVVQRAETPSAQY</sequence>
<comment type="caution">
    <text evidence="2">The sequence shown here is derived from an EMBL/GenBank/DDBJ whole genome shotgun (WGS) entry which is preliminary data.</text>
</comment>
<accession>A0A4C1X8U0</accession>
<dbReference type="AlphaFoldDB" id="A0A4C1X8U0"/>
<evidence type="ECO:0000259" key="1">
    <source>
        <dbReference type="Pfam" id="PF14214"/>
    </source>
</evidence>
<gene>
    <name evidence="2" type="ORF">EVAR_35533_1</name>
</gene>
<dbReference type="Proteomes" id="UP000299102">
    <property type="component" value="Unassembled WGS sequence"/>
</dbReference>
<dbReference type="Pfam" id="PF14214">
    <property type="entry name" value="Helitron_like_N"/>
    <property type="match status" value="1"/>
</dbReference>
<proteinExistence type="predicted"/>
<dbReference type="EMBL" id="BGZK01000743">
    <property type="protein sequence ID" value="GBP58754.1"/>
    <property type="molecule type" value="Genomic_DNA"/>
</dbReference>
<feature type="domain" description="Helitron helicase-like" evidence="1">
    <location>
        <begin position="2"/>
        <end position="46"/>
    </location>
</feature>
<dbReference type="OrthoDB" id="1728974at2759"/>
<protein>
    <recommendedName>
        <fullName evidence="1">Helitron helicase-like domain-containing protein</fullName>
    </recommendedName>
</protein>
<reference evidence="2 3" key="1">
    <citation type="journal article" date="2019" name="Commun. Biol.">
        <title>The bagworm genome reveals a unique fibroin gene that provides high tensile strength.</title>
        <authorList>
            <person name="Kono N."/>
            <person name="Nakamura H."/>
            <person name="Ohtoshi R."/>
            <person name="Tomita M."/>
            <person name="Numata K."/>
            <person name="Arakawa K."/>
        </authorList>
    </citation>
    <scope>NUCLEOTIDE SEQUENCE [LARGE SCALE GENOMIC DNA]</scope>
</reference>
<evidence type="ECO:0000313" key="2">
    <source>
        <dbReference type="EMBL" id="GBP58754.1"/>
    </source>
</evidence>